<sequence>TFRKAERNISSNEARKLLKQRIAQEEDSPLKDLYEYAAKLPKDCQPNSEADQKSSFVLGMLRPLFDRPDCSRLVQ</sequence>
<evidence type="ECO:0000313" key="2">
    <source>
        <dbReference type="Proteomes" id="UP000780801"/>
    </source>
</evidence>
<name>A0A9P6FVZ2_9FUNG</name>
<proteinExistence type="predicted"/>
<reference evidence="1" key="1">
    <citation type="journal article" date="2020" name="Fungal Divers.">
        <title>Resolving the Mortierellaceae phylogeny through synthesis of multi-gene phylogenetics and phylogenomics.</title>
        <authorList>
            <person name="Vandepol N."/>
            <person name="Liber J."/>
            <person name="Desiro A."/>
            <person name="Na H."/>
            <person name="Kennedy M."/>
            <person name="Barry K."/>
            <person name="Grigoriev I.V."/>
            <person name="Miller A.N."/>
            <person name="O'Donnell K."/>
            <person name="Stajich J.E."/>
            <person name="Bonito G."/>
        </authorList>
    </citation>
    <scope>NUCLEOTIDE SEQUENCE</scope>
    <source>
        <strain evidence="1">KOD1015</strain>
    </source>
</reference>
<feature type="non-terminal residue" evidence="1">
    <location>
        <position position="1"/>
    </location>
</feature>
<keyword evidence="2" id="KW-1185">Reference proteome</keyword>
<organism evidence="1 2">
    <name type="scientific">Lunasporangiospora selenospora</name>
    <dbReference type="NCBI Taxonomy" id="979761"/>
    <lineage>
        <taxon>Eukaryota</taxon>
        <taxon>Fungi</taxon>
        <taxon>Fungi incertae sedis</taxon>
        <taxon>Mucoromycota</taxon>
        <taxon>Mortierellomycotina</taxon>
        <taxon>Mortierellomycetes</taxon>
        <taxon>Mortierellales</taxon>
        <taxon>Mortierellaceae</taxon>
        <taxon>Lunasporangiospora</taxon>
    </lineage>
</organism>
<evidence type="ECO:0000313" key="1">
    <source>
        <dbReference type="EMBL" id="KAF9582437.1"/>
    </source>
</evidence>
<protein>
    <submittedName>
        <fullName evidence="1">Uncharacterized protein</fullName>
    </submittedName>
</protein>
<dbReference type="AlphaFoldDB" id="A0A9P6FVZ2"/>
<dbReference type="EMBL" id="JAABOA010001051">
    <property type="protein sequence ID" value="KAF9582437.1"/>
    <property type="molecule type" value="Genomic_DNA"/>
</dbReference>
<dbReference type="OrthoDB" id="2382950at2759"/>
<accession>A0A9P6FVZ2</accession>
<dbReference type="Proteomes" id="UP000780801">
    <property type="component" value="Unassembled WGS sequence"/>
</dbReference>
<comment type="caution">
    <text evidence="1">The sequence shown here is derived from an EMBL/GenBank/DDBJ whole genome shotgun (WGS) entry which is preliminary data.</text>
</comment>
<gene>
    <name evidence="1" type="ORF">BGW38_000209</name>
</gene>